<evidence type="ECO:0000256" key="4">
    <source>
        <dbReference type="ARBA" id="ARBA00022729"/>
    </source>
</evidence>
<feature type="domain" description="Solute-binding protein family 5" evidence="6">
    <location>
        <begin position="153"/>
        <end position="526"/>
    </location>
</feature>
<protein>
    <submittedName>
        <fullName evidence="7">ABC transporter substrate-binding protein</fullName>
    </submittedName>
</protein>
<keyword evidence="8" id="KW-1185">Reference proteome</keyword>
<evidence type="ECO:0000256" key="1">
    <source>
        <dbReference type="ARBA" id="ARBA00004418"/>
    </source>
</evidence>
<reference evidence="7 8" key="1">
    <citation type="submission" date="2019-03" db="EMBL/GenBank/DDBJ databases">
        <title>Roseomonas sp. a novel Roseomonas species isolated from Sea whip Gorgonian.</title>
        <authorList>
            <person name="Li F."/>
            <person name="Pan X."/>
            <person name="Huang S."/>
            <person name="Li Z."/>
            <person name="Meng B."/>
        </authorList>
    </citation>
    <scope>NUCLEOTIDE SEQUENCE [LARGE SCALE GENOMIC DNA]</scope>
    <source>
        <strain evidence="7 8">M0104</strain>
    </source>
</reference>
<evidence type="ECO:0000259" key="6">
    <source>
        <dbReference type="Pfam" id="PF00496"/>
    </source>
</evidence>
<dbReference type="Gene3D" id="3.90.76.10">
    <property type="entry name" value="Dipeptide-binding Protein, Domain 1"/>
    <property type="match status" value="1"/>
</dbReference>
<dbReference type="EMBL" id="SNVJ01000004">
    <property type="protein sequence ID" value="MXP63080.1"/>
    <property type="molecule type" value="Genomic_DNA"/>
</dbReference>
<dbReference type="SUPFAM" id="SSF53850">
    <property type="entry name" value="Periplasmic binding protein-like II"/>
    <property type="match status" value="1"/>
</dbReference>
<feature type="compositionally biased region" description="Basic and acidic residues" evidence="5">
    <location>
        <begin position="59"/>
        <end position="73"/>
    </location>
</feature>
<proteinExistence type="inferred from homology"/>
<evidence type="ECO:0000313" key="8">
    <source>
        <dbReference type="Proteomes" id="UP000460715"/>
    </source>
</evidence>
<feature type="region of interest" description="Disordered" evidence="5">
    <location>
        <begin position="58"/>
        <end position="82"/>
    </location>
</feature>
<evidence type="ECO:0000256" key="2">
    <source>
        <dbReference type="ARBA" id="ARBA00005695"/>
    </source>
</evidence>
<comment type="caution">
    <text evidence="7">The sequence shown here is derived from an EMBL/GenBank/DDBJ whole genome shotgun (WGS) entry which is preliminary data.</text>
</comment>
<dbReference type="GO" id="GO:1904680">
    <property type="term" value="F:peptide transmembrane transporter activity"/>
    <property type="evidence" value="ECO:0007669"/>
    <property type="project" value="TreeGrafter"/>
</dbReference>
<evidence type="ECO:0000256" key="5">
    <source>
        <dbReference type="SAM" id="MobiDB-lite"/>
    </source>
</evidence>
<gene>
    <name evidence="7" type="ORF">E0493_06895</name>
</gene>
<dbReference type="InterPro" id="IPR039424">
    <property type="entry name" value="SBP_5"/>
</dbReference>
<comment type="subcellular location">
    <subcellularLocation>
        <location evidence="1">Periplasm</location>
    </subcellularLocation>
</comment>
<dbReference type="Gene3D" id="3.10.105.10">
    <property type="entry name" value="Dipeptide-binding Protein, Domain 3"/>
    <property type="match status" value="1"/>
</dbReference>
<dbReference type="PANTHER" id="PTHR30290:SF9">
    <property type="entry name" value="OLIGOPEPTIDE-BINDING PROTEIN APPA"/>
    <property type="match status" value="1"/>
</dbReference>
<evidence type="ECO:0000313" key="7">
    <source>
        <dbReference type="EMBL" id="MXP63080.1"/>
    </source>
</evidence>
<dbReference type="Proteomes" id="UP000460715">
    <property type="component" value="Unassembled WGS sequence"/>
</dbReference>
<name>A0A845BA91_9PROT</name>
<dbReference type="AlphaFoldDB" id="A0A845BA91"/>
<accession>A0A845BA91</accession>
<dbReference type="PANTHER" id="PTHR30290">
    <property type="entry name" value="PERIPLASMIC BINDING COMPONENT OF ABC TRANSPORTER"/>
    <property type="match status" value="1"/>
</dbReference>
<keyword evidence="4" id="KW-0732">Signal</keyword>
<dbReference type="InterPro" id="IPR000914">
    <property type="entry name" value="SBP_5_dom"/>
</dbReference>
<dbReference type="Gene3D" id="3.40.190.10">
    <property type="entry name" value="Periplasmic binding protein-like II"/>
    <property type="match status" value="1"/>
</dbReference>
<dbReference type="GO" id="GO:0015833">
    <property type="term" value="P:peptide transport"/>
    <property type="evidence" value="ECO:0007669"/>
    <property type="project" value="TreeGrafter"/>
</dbReference>
<sequence length="614" mass="66494">MASGAPGGAERKPAPVSGSRGSFYSISAAVPRSCAMAQICLDARATFSWRSARPPWPCRDARRAGPAGQERRLRPGSRGAPALPRLRFPRSATFLVLLGLALGLAAPARAQPLTVGVQAPFGIDPHFLFVGPNMAAARHIYDSLINRDPESRMVPGIVQSWQALDETTWELKLRRGVTFQDGSPFTAEDVAFTLARVPEVPNNPGPYTSNLRTLQDVQVVDPYTVRLVTDRPNPTLMGQLTNIFVVSKRAAEGASTADFTSGKAAIGTGPFRLENFRGAEGMSLARNEDYWGEKAAYAQVSLRVIGNDAARIAALLSGDVDLIEDVAPTDAARLEREGQVRVFKRNSDRIMFLIPNVGAETLPLLTDAQGQPLKENPLRDLRVRRALSLAMDRQALAERAMDGQAVATGQMVPQQFAGYDPDFPAPRADLAEARRLLAEAGYPDGFGLTVGCSNNRFVNDGRVCQVVGQMLARLGLQAKVETQPGSVFFPRTVHGKNDLPLMLYGLSLSSSRDPSYILSTSVHTRNVAQAFGQGNRGAFSDPAMDRIIDAAIVRMDEGREAALRSAMHAAIGRFPIIPLYNQVTIAAGRKSVEYTPRMDEQMVAYHAHPAQAAR</sequence>
<organism evidence="7 8">
    <name type="scientific">Teichococcus coralli</name>
    <dbReference type="NCBI Taxonomy" id="2545983"/>
    <lineage>
        <taxon>Bacteria</taxon>
        <taxon>Pseudomonadati</taxon>
        <taxon>Pseudomonadota</taxon>
        <taxon>Alphaproteobacteria</taxon>
        <taxon>Acetobacterales</taxon>
        <taxon>Roseomonadaceae</taxon>
        <taxon>Roseomonas</taxon>
    </lineage>
</organism>
<evidence type="ECO:0000256" key="3">
    <source>
        <dbReference type="ARBA" id="ARBA00022448"/>
    </source>
</evidence>
<dbReference type="CDD" id="cd08498">
    <property type="entry name" value="PBP2_NikA_DppA_OppA_like_2"/>
    <property type="match status" value="1"/>
</dbReference>
<keyword evidence="3" id="KW-0813">Transport</keyword>
<dbReference type="Pfam" id="PF00496">
    <property type="entry name" value="SBP_bac_5"/>
    <property type="match status" value="1"/>
</dbReference>
<comment type="similarity">
    <text evidence="2">Belongs to the bacterial solute-binding protein 5 family.</text>
</comment>